<evidence type="ECO:0000313" key="1">
    <source>
        <dbReference type="EMBL" id="CAG8721726.1"/>
    </source>
</evidence>
<gene>
    <name evidence="1" type="ORF">SPELUC_LOCUS12491</name>
</gene>
<dbReference type="EMBL" id="CAJVPW010029617">
    <property type="protein sequence ID" value="CAG8721726.1"/>
    <property type="molecule type" value="Genomic_DNA"/>
</dbReference>
<name>A0ACA9PR99_9GLOM</name>
<proteinExistence type="predicted"/>
<comment type="caution">
    <text evidence="1">The sequence shown here is derived from an EMBL/GenBank/DDBJ whole genome shotgun (WGS) entry which is preliminary data.</text>
</comment>
<protein>
    <submittedName>
        <fullName evidence="1">16831_t:CDS:1</fullName>
    </submittedName>
</protein>
<feature type="non-terminal residue" evidence="1">
    <location>
        <position position="104"/>
    </location>
</feature>
<dbReference type="Proteomes" id="UP000789366">
    <property type="component" value="Unassembled WGS sequence"/>
</dbReference>
<keyword evidence="2" id="KW-1185">Reference proteome</keyword>
<accession>A0ACA9PR99</accession>
<evidence type="ECO:0000313" key="2">
    <source>
        <dbReference type="Proteomes" id="UP000789366"/>
    </source>
</evidence>
<reference evidence="1" key="1">
    <citation type="submission" date="2021-06" db="EMBL/GenBank/DDBJ databases">
        <authorList>
            <person name="Kallberg Y."/>
            <person name="Tangrot J."/>
            <person name="Rosling A."/>
        </authorList>
    </citation>
    <scope>NUCLEOTIDE SEQUENCE</scope>
    <source>
        <strain evidence="1">28 12/20/2015</strain>
    </source>
</reference>
<sequence>MNSVDTDVPENTFSSQEHNSILTDAEADKFNSEADEMNREIVRKLEVHEEANKVIDKEAEIETLTDEELFQDFTPRPLIDDTDEDPINTEILEEESSEFEGYDR</sequence>
<organism evidence="1 2">
    <name type="scientific">Cetraspora pellucida</name>
    <dbReference type="NCBI Taxonomy" id="1433469"/>
    <lineage>
        <taxon>Eukaryota</taxon>
        <taxon>Fungi</taxon>
        <taxon>Fungi incertae sedis</taxon>
        <taxon>Mucoromycota</taxon>
        <taxon>Glomeromycotina</taxon>
        <taxon>Glomeromycetes</taxon>
        <taxon>Diversisporales</taxon>
        <taxon>Gigasporaceae</taxon>
        <taxon>Cetraspora</taxon>
    </lineage>
</organism>